<evidence type="ECO:0000313" key="1">
    <source>
        <dbReference type="EMBL" id="KAJ7216591.1"/>
    </source>
</evidence>
<dbReference type="Proteomes" id="UP001219525">
    <property type="component" value="Unassembled WGS sequence"/>
</dbReference>
<protein>
    <submittedName>
        <fullName evidence="1">Uncharacterized protein</fullName>
    </submittedName>
</protein>
<accession>A0AAD6VQA6</accession>
<organism evidence="1 2">
    <name type="scientific">Mycena pura</name>
    <dbReference type="NCBI Taxonomy" id="153505"/>
    <lineage>
        <taxon>Eukaryota</taxon>
        <taxon>Fungi</taxon>
        <taxon>Dikarya</taxon>
        <taxon>Basidiomycota</taxon>
        <taxon>Agaricomycotina</taxon>
        <taxon>Agaricomycetes</taxon>
        <taxon>Agaricomycetidae</taxon>
        <taxon>Agaricales</taxon>
        <taxon>Marasmiineae</taxon>
        <taxon>Mycenaceae</taxon>
        <taxon>Mycena</taxon>
    </lineage>
</organism>
<proteinExistence type="predicted"/>
<dbReference type="EMBL" id="JARJCW010000015">
    <property type="protein sequence ID" value="KAJ7216591.1"/>
    <property type="molecule type" value="Genomic_DNA"/>
</dbReference>
<gene>
    <name evidence="1" type="ORF">GGX14DRAFT_391398</name>
</gene>
<keyword evidence="2" id="KW-1185">Reference proteome</keyword>
<sequence>MASEMLALVEFVRYNTRTASAVTTPMHTGEPRNRTVVDQPYYDGGILRERTVSVPKLEAAHGLPYQMGETTYGLVKALTGIEFPIDEWNPDVPQNAFLAHPTAHIVFGEFRIWLDFTPDGSYSQRMTPTFPTSITSFSDLWVILFGSVGEPSPRATTKKIRLEDYFEDLDAKLRSPNMDCSHLEFVKFDEVWIVANDHCSALDNNAKMSEKSKESL</sequence>
<dbReference type="AlphaFoldDB" id="A0AAD6VQA6"/>
<evidence type="ECO:0000313" key="2">
    <source>
        <dbReference type="Proteomes" id="UP001219525"/>
    </source>
</evidence>
<reference evidence="1" key="1">
    <citation type="submission" date="2023-03" db="EMBL/GenBank/DDBJ databases">
        <title>Massive genome expansion in bonnet fungi (Mycena s.s.) driven by repeated elements and novel gene families across ecological guilds.</title>
        <authorList>
            <consortium name="Lawrence Berkeley National Laboratory"/>
            <person name="Harder C.B."/>
            <person name="Miyauchi S."/>
            <person name="Viragh M."/>
            <person name="Kuo A."/>
            <person name="Thoen E."/>
            <person name="Andreopoulos B."/>
            <person name="Lu D."/>
            <person name="Skrede I."/>
            <person name="Drula E."/>
            <person name="Henrissat B."/>
            <person name="Morin E."/>
            <person name="Kohler A."/>
            <person name="Barry K."/>
            <person name="LaButti K."/>
            <person name="Morin E."/>
            <person name="Salamov A."/>
            <person name="Lipzen A."/>
            <person name="Mereny Z."/>
            <person name="Hegedus B."/>
            <person name="Baldrian P."/>
            <person name="Stursova M."/>
            <person name="Weitz H."/>
            <person name="Taylor A."/>
            <person name="Grigoriev I.V."/>
            <person name="Nagy L.G."/>
            <person name="Martin F."/>
            <person name="Kauserud H."/>
        </authorList>
    </citation>
    <scope>NUCLEOTIDE SEQUENCE</scope>
    <source>
        <strain evidence="1">9144</strain>
    </source>
</reference>
<comment type="caution">
    <text evidence="1">The sequence shown here is derived from an EMBL/GenBank/DDBJ whole genome shotgun (WGS) entry which is preliminary data.</text>
</comment>
<name>A0AAD6VQA6_9AGAR</name>